<proteinExistence type="predicted"/>
<dbReference type="EMBL" id="QNRE01000008">
    <property type="protein sequence ID" value="RBO88915.1"/>
    <property type="molecule type" value="Genomic_DNA"/>
</dbReference>
<dbReference type="InterPro" id="IPR036894">
    <property type="entry name" value="YbaB-like_sf"/>
</dbReference>
<dbReference type="Gene3D" id="3.30.1310.10">
    <property type="entry name" value="Nucleoid-associated protein YbaB-like domain"/>
    <property type="match status" value="1"/>
</dbReference>
<dbReference type="InterPro" id="IPR004401">
    <property type="entry name" value="YbaB/EbfC"/>
</dbReference>
<reference evidence="1 2" key="1">
    <citation type="submission" date="2018-06" db="EMBL/GenBank/DDBJ databases">
        <title>Genomic Encyclopedia of Type Strains, Phase IV (KMG-IV): sequencing the most valuable type-strain genomes for metagenomic binning, comparative biology and taxonomic classification.</title>
        <authorList>
            <person name="Goeker M."/>
        </authorList>
    </citation>
    <scope>NUCLEOTIDE SEQUENCE [LARGE SCALE GENOMIC DNA]</scope>
    <source>
        <strain evidence="1 2">DSM 44599</strain>
    </source>
</reference>
<organism evidence="1 2">
    <name type="scientific">Nocardia puris</name>
    <dbReference type="NCBI Taxonomy" id="208602"/>
    <lineage>
        <taxon>Bacteria</taxon>
        <taxon>Bacillati</taxon>
        <taxon>Actinomycetota</taxon>
        <taxon>Actinomycetes</taxon>
        <taxon>Mycobacteriales</taxon>
        <taxon>Nocardiaceae</taxon>
        <taxon>Nocardia</taxon>
    </lineage>
</organism>
<gene>
    <name evidence="1" type="ORF">DFR74_108140</name>
</gene>
<protein>
    <submittedName>
        <fullName evidence="1">YbaB/EbfC DNA-binding family protein</fullName>
    </submittedName>
</protein>
<name>A0A366DG19_9NOCA</name>
<dbReference type="Pfam" id="PF02575">
    <property type="entry name" value="YbaB_DNA_bd"/>
    <property type="match status" value="1"/>
</dbReference>
<dbReference type="AlphaFoldDB" id="A0A366DG19"/>
<sequence length="96" mass="10570">MDELEDRVRRQLNRIRDLGDQMTAVRARETSPDGEVTVVVDGNGALCDLEFSEGISRLSPQDFGQLVVTTAARAAQRAFAERGDLVTAFNEEMAGR</sequence>
<dbReference type="GO" id="GO:0003677">
    <property type="term" value="F:DNA binding"/>
    <property type="evidence" value="ECO:0007669"/>
    <property type="project" value="UniProtKB-KW"/>
</dbReference>
<dbReference type="STRING" id="1210090.GCA_001613185_02169"/>
<keyword evidence="1" id="KW-0238">DNA-binding</keyword>
<comment type="caution">
    <text evidence="1">The sequence shown here is derived from an EMBL/GenBank/DDBJ whole genome shotgun (WGS) entry which is preliminary data.</text>
</comment>
<dbReference type="Proteomes" id="UP000252586">
    <property type="component" value="Unassembled WGS sequence"/>
</dbReference>
<accession>A0A366DG19</accession>
<keyword evidence="2" id="KW-1185">Reference proteome</keyword>
<evidence type="ECO:0000313" key="1">
    <source>
        <dbReference type="EMBL" id="RBO88915.1"/>
    </source>
</evidence>
<evidence type="ECO:0000313" key="2">
    <source>
        <dbReference type="Proteomes" id="UP000252586"/>
    </source>
</evidence>